<sequence>MKYFSVPSDFKHETIDGYEQLNNEYEDSKVIETYGQVTIGNSYGSGRSLDLLPSIDFIDLSNYIQYSKAKGINFNYTLNASHMCNKEFTEDGVKEIKSFLKKLHTIGVRSLTIALPSLFEMIKSMELDFKIKTSAICQITNANKASSYKKMGAERIVTDESINRDFYTLKQIREVFGDKVEIIVNAICYKDCIYRMFHYNQLAVDSVKVTSATSTQYYNHRCVAKRFEDISNIMKLSWVRPEDIRYYSKIGINHFKLQGRHNVLGGNPIKTVECYFKENFDGNLMELLEFFCPTNSFNVYVDNKKLDGFLKPFFETEKFCKNSCTSCNYCEKYAQKAIDYQRAKEVAELTKKFYKEYDSFTELIQNKSELDTVQDGAMLDCKFSF</sequence>
<reference evidence="1" key="1">
    <citation type="submission" date="2016-05" db="EMBL/GenBank/DDBJ databases">
        <title>Microbial solvent formation.</title>
        <authorList>
            <person name="Poehlein A."/>
            <person name="Montoya Solano J.D."/>
            <person name="Flitsch S."/>
            <person name="Krabben P."/>
            <person name="Duerre P."/>
            <person name="Daniel R."/>
        </authorList>
    </citation>
    <scope>NUCLEOTIDE SEQUENCE [LARGE SCALE GENOMIC DNA]</scope>
    <source>
        <strain evidence="1">DSM 2619</strain>
    </source>
</reference>
<dbReference type="AlphaFoldDB" id="A0A1S8T7G4"/>
<accession>A0A1S8T7G4</accession>
<dbReference type="PANTHER" id="PTHR30217">
    <property type="entry name" value="PEPTIDASE U32 FAMILY"/>
    <property type="match status" value="1"/>
</dbReference>
<evidence type="ECO:0000313" key="1">
    <source>
        <dbReference type="EMBL" id="OOM73638.1"/>
    </source>
</evidence>
<name>A0A1S8T7G4_9CLOT</name>
<dbReference type="EMBL" id="LZZM01000212">
    <property type="protein sequence ID" value="OOM73638.1"/>
    <property type="molecule type" value="Genomic_DNA"/>
</dbReference>
<proteinExistence type="predicted"/>
<dbReference type="Proteomes" id="UP000190890">
    <property type="component" value="Unassembled WGS sequence"/>
</dbReference>
<dbReference type="InterPro" id="IPR001539">
    <property type="entry name" value="Peptidase_U32"/>
</dbReference>
<protein>
    <submittedName>
        <fullName evidence="1">Peptidase family U32</fullName>
    </submittedName>
</protein>
<comment type="caution">
    <text evidence="1">The sequence shown here is derived from an EMBL/GenBank/DDBJ whole genome shotgun (WGS) entry which is preliminary data.</text>
</comment>
<gene>
    <name evidence="1" type="ORF">CLPUN_43920</name>
</gene>
<dbReference type="OrthoDB" id="9805982at2"/>
<organism evidence="1 2">
    <name type="scientific">Clostridium puniceum</name>
    <dbReference type="NCBI Taxonomy" id="29367"/>
    <lineage>
        <taxon>Bacteria</taxon>
        <taxon>Bacillati</taxon>
        <taxon>Bacillota</taxon>
        <taxon>Clostridia</taxon>
        <taxon>Eubacteriales</taxon>
        <taxon>Clostridiaceae</taxon>
        <taxon>Clostridium</taxon>
    </lineage>
</organism>
<dbReference type="RefSeq" id="WP_077849336.1">
    <property type="nucleotide sequence ID" value="NZ_LZZM01000212.1"/>
</dbReference>
<dbReference type="STRING" id="29367.CLPUN_43920"/>
<dbReference type="Pfam" id="PF01136">
    <property type="entry name" value="Peptidase_U32"/>
    <property type="match status" value="1"/>
</dbReference>
<keyword evidence="2" id="KW-1185">Reference proteome</keyword>
<dbReference type="PANTHER" id="PTHR30217:SF10">
    <property type="entry name" value="23S RRNA 5-HYDROXYCYTIDINE C2501 SYNTHASE"/>
    <property type="match status" value="1"/>
</dbReference>
<evidence type="ECO:0000313" key="2">
    <source>
        <dbReference type="Proteomes" id="UP000190890"/>
    </source>
</evidence>
<dbReference type="InterPro" id="IPR051454">
    <property type="entry name" value="RNA/ubiquinone_mod_enzymes"/>
</dbReference>